<evidence type="ECO:0000313" key="8">
    <source>
        <dbReference type="Proteomes" id="UP001552299"/>
    </source>
</evidence>
<dbReference type="SUPFAM" id="SSF63829">
    <property type="entry name" value="Calcium-dependent phosphotriesterase"/>
    <property type="match status" value="2"/>
</dbReference>
<dbReference type="Proteomes" id="UP001552299">
    <property type="component" value="Unassembled WGS sequence"/>
</dbReference>
<keyword evidence="4" id="KW-0926">Vacuole</keyword>
<evidence type="ECO:0000313" key="7">
    <source>
        <dbReference type="EMBL" id="KAL0913986.1"/>
    </source>
</evidence>
<name>A0ABD0UUA7_DENTH</name>
<dbReference type="GO" id="GO:0005773">
    <property type="term" value="C:vacuole"/>
    <property type="evidence" value="ECO:0007669"/>
    <property type="project" value="UniProtKB-SubCell"/>
</dbReference>
<reference evidence="7 8" key="1">
    <citation type="journal article" date="2024" name="Plant Biotechnol. J.">
        <title>Dendrobium thyrsiflorum genome and its molecular insights into genes involved in important horticultural traits.</title>
        <authorList>
            <person name="Chen B."/>
            <person name="Wang J.Y."/>
            <person name="Zheng P.J."/>
            <person name="Li K.L."/>
            <person name="Liang Y.M."/>
            <person name="Chen X.F."/>
            <person name="Zhang C."/>
            <person name="Zhao X."/>
            <person name="He X."/>
            <person name="Zhang G.Q."/>
            <person name="Liu Z.J."/>
            <person name="Xu Q."/>
        </authorList>
    </citation>
    <scope>NUCLEOTIDE SEQUENCE [LARGE SCALE GENOMIC DNA]</scope>
    <source>
        <strain evidence="7">GZMU011</strain>
    </source>
</reference>
<protein>
    <recommendedName>
        <fullName evidence="6">Strictosidine synthase conserved region domain-containing protein</fullName>
    </recommendedName>
</protein>
<feature type="domain" description="Strictosidine synthase conserved region" evidence="6">
    <location>
        <begin position="172"/>
        <end position="258"/>
    </location>
</feature>
<organism evidence="7 8">
    <name type="scientific">Dendrobium thyrsiflorum</name>
    <name type="common">Pinecone-like raceme dendrobium</name>
    <name type="synonym">Orchid</name>
    <dbReference type="NCBI Taxonomy" id="117978"/>
    <lineage>
        <taxon>Eukaryota</taxon>
        <taxon>Viridiplantae</taxon>
        <taxon>Streptophyta</taxon>
        <taxon>Embryophyta</taxon>
        <taxon>Tracheophyta</taxon>
        <taxon>Spermatophyta</taxon>
        <taxon>Magnoliopsida</taxon>
        <taxon>Liliopsida</taxon>
        <taxon>Asparagales</taxon>
        <taxon>Orchidaceae</taxon>
        <taxon>Epidendroideae</taxon>
        <taxon>Malaxideae</taxon>
        <taxon>Dendrobiinae</taxon>
        <taxon>Dendrobium</taxon>
    </lineage>
</organism>
<evidence type="ECO:0000259" key="6">
    <source>
        <dbReference type="Pfam" id="PF03088"/>
    </source>
</evidence>
<dbReference type="AlphaFoldDB" id="A0ABD0UUA7"/>
<gene>
    <name evidence="7" type="ORF">M5K25_017481</name>
</gene>
<evidence type="ECO:0000256" key="2">
    <source>
        <dbReference type="ARBA" id="ARBA00009191"/>
    </source>
</evidence>
<comment type="caution">
    <text evidence="7">The sequence shown here is derived from an EMBL/GenBank/DDBJ whole genome shotgun (WGS) entry which is preliminary data.</text>
</comment>
<sequence>MASSNKATASRPISLKLALSFLLLTSLSVLLSLTFTSWPSDFDPVPFPVSHGCQPKPVAPEEHNSVLDVIEQVGEGILGPEDLAYDEKEGVLYTGCNDGWIRKFGVGVAAPAGVGKVEDWVKVGGRPLGVALASDGSLIVAESNTGLLKVNKDGEVNILTDEAEGKKFKLTNGVDVSSKGIIYFTDASYKYNLDMSLLDILEGRPHGRLLSFDPSSNQTTVLLRDLYFANGVSLAPDQQSLIFCETPLWRCRRYYIEGEKKGRIEGFIESLPGFSDNIRYDGEHYLIGIPAEWDIFWDVLMRYPFLRKLKVAFGMNVDFPSFKNAGVIRVNLEGKPVALYRDPKLSFITETMASSKKATASGRISLKLALSFLLLISLSVLLSLTFTGWPSDFDPAPLPVSHGCQPRPAAPEEYDSVLSASEQVGEGIVGPEDLAYDEKEGVLYTGCSDGWIKKFRVAAPAGVEKAEDWVKVGGRPLGVALASDGSLIVAEANTGLLKVNKDGEVNILTVEAEGKKFKLTNGVDVSSKGIIYFTDASYKYNLETDAFDILEGRPHGRLLSFDPSSNQTTVLLRDLYFANGVSIAPDQQSLIFCETPIWRCRRYYIEGEKKGRIEGFIESLPGFPDNIRHDGEHYLIGLPAEWNLSWDLLMKYPLLRKLKVAFGMNVKFPPYKNAGVMKVTLEGKPVALYRDEKLSFITGGFKIGKDLYFGSMSLKYLLRIDTSKLAMKP</sequence>
<dbReference type="InterPro" id="IPR018119">
    <property type="entry name" value="Strictosidine_synth_cons-reg"/>
</dbReference>
<evidence type="ECO:0000256" key="4">
    <source>
        <dbReference type="ARBA" id="ARBA00022554"/>
    </source>
</evidence>
<dbReference type="EMBL" id="JANQDX010000013">
    <property type="protein sequence ID" value="KAL0913986.1"/>
    <property type="molecule type" value="Genomic_DNA"/>
</dbReference>
<keyword evidence="3" id="KW-0597">Phosphoprotein</keyword>
<keyword evidence="8" id="KW-1185">Reference proteome</keyword>
<keyword evidence="5" id="KW-0325">Glycoprotein</keyword>
<dbReference type="InterPro" id="IPR011042">
    <property type="entry name" value="6-blade_b-propeller_TolB-like"/>
</dbReference>
<comment type="subcellular location">
    <subcellularLocation>
        <location evidence="1">Vacuole</location>
    </subcellularLocation>
</comment>
<dbReference type="Pfam" id="PF03088">
    <property type="entry name" value="Str_synth"/>
    <property type="match status" value="2"/>
</dbReference>
<feature type="domain" description="Strictosidine synthase conserved region" evidence="6">
    <location>
        <begin position="521"/>
        <end position="607"/>
    </location>
</feature>
<evidence type="ECO:0000256" key="3">
    <source>
        <dbReference type="ARBA" id="ARBA00022553"/>
    </source>
</evidence>
<dbReference type="PANTHER" id="PTHR10426:SF88">
    <property type="entry name" value="ADIPOCYTE PLASMA MEMBRANE-ASSOCIATED PROTEIN HEMOMUCIN-RELATED"/>
    <property type="match status" value="1"/>
</dbReference>
<dbReference type="PANTHER" id="PTHR10426">
    <property type="entry name" value="STRICTOSIDINE SYNTHASE-RELATED"/>
    <property type="match status" value="1"/>
</dbReference>
<comment type="similarity">
    <text evidence="2">Belongs to the strictosidine synthase family.</text>
</comment>
<evidence type="ECO:0000256" key="1">
    <source>
        <dbReference type="ARBA" id="ARBA00004116"/>
    </source>
</evidence>
<accession>A0ABD0UUA7</accession>
<dbReference type="Gene3D" id="2.120.10.30">
    <property type="entry name" value="TolB, C-terminal domain"/>
    <property type="match status" value="2"/>
</dbReference>
<dbReference type="Pfam" id="PF20067">
    <property type="entry name" value="SSL_N"/>
    <property type="match status" value="2"/>
</dbReference>
<evidence type="ECO:0000256" key="5">
    <source>
        <dbReference type="ARBA" id="ARBA00023180"/>
    </source>
</evidence>
<proteinExistence type="inferred from homology"/>